<dbReference type="SUPFAM" id="SSF51905">
    <property type="entry name" value="FAD/NAD(P)-binding domain"/>
    <property type="match status" value="1"/>
</dbReference>
<accession>A0A9Q5HZD2</accession>
<dbReference type="FunFam" id="3.50.50.60:FF:000115">
    <property type="entry name" value="Salicylate hydroxylase, putative"/>
    <property type="match status" value="1"/>
</dbReference>
<evidence type="ECO:0000256" key="1">
    <source>
        <dbReference type="ARBA" id="ARBA00007992"/>
    </source>
</evidence>
<dbReference type="InterPro" id="IPR002938">
    <property type="entry name" value="FAD-bd"/>
</dbReference>
<dbReference type="Proteomes" id="UP000757232">
    <property type="component" value="Unassembled WGS sequence"/>
</dbReference>
<comment type="similarity">
    <text evidence="1">Belongs to the paxM FAD-dependent monooxygenase family.</text>
</comment>
<keyword evidence="8" id="KW-1185">Reference proteome</keyword>
<dbReference type="GO" id="GO:0071949">
    <property type="term" value="F:FAD binding"/>
    <property type="evidence" value="ECO:0007669"/>
    <property type="project" value="InterPro"/>
</dbReference>
<dbReference type="EMBL" id="LNZH02000169">
    <property type="protein sequence ID" value="OCB88826.1"/>
    <property type="molecule type" value="Genomic_DNA"/>
</dbReference>
<gene>
    <name evidence="7" type="ORF">A7U60_g4014</name>
</gene>
<dbReference type="OrthoDB" id="9993796at2759"/>
<evidence type="ECO:0000256" key="3">
    <source>
        <dbReference type="ARBA" id="ARBA00022827"/>
    </source>
</evidence>
<dbReference type="SUPFAM" id="SSF54373">
    <property type="entry name" value="FAD-linked reductases, C-terminal domain"/>
    <property type="match status" value="1"/>
</dbReference>
<dbReference type="GO" id="GO:0004497">
    <property type="term" value="F:monooxygenase activity"/>
    <property type="evidence" value="ECO:0007669"/>
    <property type="project" value="UniProtKB-KW"/>
</dbReference>
<dbReference type="PRINTS" id="PR00420">
    <property type="entry name" value="RNGMNOXGNASE"/>
</dbReference>
<evidence type="ECO:0000313" key="7">
    <source>
        <dbReference type="EMBL" id="OCB88826.1"/>
    </source>
</evidence>
<keyword evidence="5" id="KW-0503">Monooxygenase</keyword>
<keyword evidence="2" id="KW-0285">Flavoprotein</keyword>
<evidence type="ECO:0000313" key="8">
    <source>
        <dbReference type="Proteomes" id="UP000757232"/>
    </source>
</evidence>
<keyword evidence="4" id="KW-0560">Oxidoreductase</keyword>
<dbReference type="PANTHER" id="PTHR13789">
    <property type="entry name" value="MONOOXYGENASE"/>
    <property type="match status" value="1"/>
</dbReference>
<dbReference type="Pfam" id="PF01494">
    <property type="entry name" value="FAD_binding_3"/>
    <property type="match status" value="1"/>
</dbReference>
<evidence type="ECO:0000256" key="2">
    <source>
        <dbReference type="ARBA" id="ARBA00022630"/>
    </source>
</evidence>
<organism evidence="7 8">
    <name type="scientific">Sanghuangporus baumii</name>
    <name type="common">Phellinus baumii</name>
    <dbReference type="NCBI Taxonomy" id="108892"/>
    <lineage>
        <taxon>Eukaryota</taxon>
        <taxon>Fungi</taxon>
        <taxon>Dikarya</taxon>
        <taxon>Basidiomycota</taxon>
        <taxon>Agaricomycotina</taxon>
        <taxon>Agaricomycetes</taxon>
        <taxon>Hymenochaetales</taxon>
        <taxon>Hymenochaetaceae</taxon>
        <taxon>Sanghuangporus</taxon>
    </lineage>
</organism>
<keyword evidence="3" id="KW-0274">FAD</keyword>
<evidence type="ECO:0000256" key="5">
    <source>
        <dbReference type="ARBA" id="ARBA00023033"/>
    </source>
</evidence>
<feature type="domain" description="FAD-binding" evidence="6">
    <location>
        <begin position="21"/>
        <end position="372"/>
    </location>
</feature>
<comment type="caution">
    <text evidence="7">The sequence shown here is derived from an EMBL/GenBank/DDBJ whole genome shotgun (WGS) entry which is preliminary data.</text>
</comment>
<protein>
    <recommendedName>
        <fullName evidence="6">FAD-binding domain-containing protein</fullName>
    </recommendedName>
</protein>
<dbReference type="PANTHER" id="PTHR13789:SF147">
    <property type="entry name" value="PUTATIVE (AFU_ORTHOLOGUE AFUA_2G01950)-RELATED"/>
    <property type="match status" value="1"/>
</dbReference>
<dbReference type="InterPro" id="IPR036188">
    <property type="entry name" value="FAD/NAD-bd_sf"/>
</dbReference>
<reference evidence="7" key="1">
    <citation type="submission" date="2016-06" db="EMBL/GenBank/DDBJ databases">
        <title>Draft Genome sequence of the fungus Inonotus baumii.</title>
        <authorList>
            <person name="Zhu H."/>
            <person name="Lin W."/>
        </authorList>
    </citation>
    <scope>NUCLEOTIDE SEQUENCE</scope>
    <source>
        <strain evidence="7">821</strain>
    </source>
</reference>
<sequence>MPEPVTTNHPYYGQEAPLRLHILVIGCGLGGLAAAHCLAQAGHEVTIIEAAKRIGEVGAGIQVSPNVTRLLERWGLKDRLAEVGVEPDAIVFRRYDNGNIVGRSHWGEVMRRRHGAPYYHVHRADLHDLIYDTAIASPRVKLRLNSTVETVDPTPKPQVSVTLTSGEVISGDIIIGADGVKSIVRTVVLGRPDKAEPTGDAAYRAVIPTSWMLEDPELKPFVDHPEMTAWMAPGRHLMAYCIKAMKEFNLVMIHPDDGSVESWTAEGSAEKLREDFADYDPRIRKLLSLVQSTLKWRLMDRKPLETWVHPDGRVVLLGDSCHPMLPYRAQGAAMAIEDAAVLGCLLSHLSHISQIPILLKAYEKLRLERTAKTQASSRRNQRIFHLPDGPEQLARDALMREAMELENEHMKDGDLAQFENVTKGNPNQWADQSLNIEQFSYDADEVAEVWWKEEGEALLRESRDNEALVA</sequence>
<evidence type="ECO:0000259" key="6">
    <source>
        <dbReference type="Pfam" id="PF01494"/>
    </source>
</evidence>
<name>A0A9Q5HZD2_SANBA</name>
<evidence type="ECO:0000256" key="4">
    <source>
        <dbReference type="ARBA" id="ARBA00023002"/>
    </source>
</evidence>
<dbReference type="AlphaFoldDB" id="A0A9Q5HZD2"/>
<dbReference type="InterPro" id="IPR050493">
    <property type="entry name" value="FAD-dep_Monooxygenase_BioMet"/>
</dbReference>
<proteinExistence type="inferred from homology"/>
<dbReference type="Gene3D" id="3.50.50.60">
    <property type="entry name" value="FAD/NAD(P)-binding domain"/>
    <property type="match status" value="1"/>
</dbReference>